<accession>A0A8K0D8G0</accession>
<evidence type="ECO:0000313" key="2">
    <source>
        <dbReference type="EMBL" id="KAF2901119.1"/>
    </source>
</evidence>
<organism evidence="2 3">
    <name type="scientific">Ignelater luminosus</name>
    <name type="common">Cucubano</name>
    <name type="synonym">Pyrophorus luminosus</name>
    <dbReference type="NCBI Taxonomy" id="2038154"/>
    <lineage>
        <taxon>Eukaryota</taxon>
        <taxon>Metazoa</taxon>
        <taxon>Ecdysozoa</taxon>
        <taxon>Arthropoda</taxon>
        <taxon>Hexapoda</taxon>
        <taxon>Insecta</taxon>
        <taxon>Pterygota</taxon>
        <taxon>Neoptera</taxon>
        <taxon>Endopterygota</taxon>
        <taxon>Coleoptera</taxon>
        <taxon>Polyphaga</taxon>
        <taxon>Elateriformia</taxon>
        <taxon>Elateroidea</taxon>
        <taxon>Elateridae</taxon>
        <taxon>Agrypninae</taxon>
        <taxon>Pyrophorini</taxon>
        <taxon>Ignelater</taxon>
    </lineage>
</organism>
<keyword evidence="3" id="KW-1185">Reference proteome</keyword>
<comment type="caution">
    <text evidence="2">The sequence shown here is derived from an EMBL/GenBank/DDBJ whole genome shotgun (WGS) entry which is preliminary data.</text>
</comment>
<name>A0A8K0D8G0_IGNLU</name>
<dbReference type="PANTHER" id="PTHR47272:SF1">
    <property type="entry name" value="PIGGYBAC TRANSPOSABLE ELEMENT-DERIVED PROTEIN 3-LIKE"/>
    <property type="match status" value="1"/>
</dbReference>
<dbReference type="AlphaFoldDB" id="A0A8K0D8G0"/>
<dbReference type="InterPro" id="IPR029526">
    <property type="entry name" value="PGBD"/>
</dbReference>
<dbReference type="OrthoDB" id="6731131at2759"/>
<dbReference type="Proteomes" id="UP000801492">
    <property type="component" value="Unassembled WGS sequence"/>
</dbReference>
<proteinExistence type="predicted"/>
<feature type="domain" description="PiggyBac transposable element-derived protein" evidence="1">
    <location>
        <begin position="4"/>
        <end position="133"/>
    </location>
</feature>
<sequence>MTCKNRWEEIKRFIHFNNNENYMPQGTVGHDKLFKISPLLRNLQDRLSLISMEENVAVDEQIIPTKSTSTIKQYNPKEPHKWGYKVLVLSGISGSSYEFYVFAGSQSNTVPADASDLGTNSIVVVKLAQRILKHVTINLSLTTGLPVFR</sequence>
<reference evidence="2" key="1">
    <citation type="submission" date="2019-08" db="EMBL/GenBank/DDBJ databases">
        <title>The genome of the North American firefly Photinus pyralis.</title>
        <authorList>
            <consortium name="Photinus pyralis genome working group"/>
            <person name="Fallon T.R."/>
            <person name="Sander Lower S.E."/>
            <person name="Weng J.-K."/>
        </authorList>
    </citation>
    <scope>NUCLEOTIDE SEQUENCE</scope>
    <source>
        <strain evidence="2">TRF0915ILg1</strain>
        <tissue evidence="2">Whole body</tissue>
    </source>
</reference>
<dbReference type="Pfam" id="PF13843">
    <property type="entry name" value="DDE_Tnp_1_7"/>
    <property type="match status" value="1"/>
</dbReference>
<protein>
    <recommendedName>
        <fullName evidence="1">PiggyBac transposable element-derived protein domain-containing protein</fullName>
    </recommendedName>
</protein>
<gene>
    <name evidence="2" type="ORF">ILUMI_05067</name>
</gene>
<evidence type="ECO:0000313" key="3">
    <source>
        <dbReference type="Proteomes" id="UP000801492"/>
    </source>
</evidence>
<dbReference type="PANTHER" id="PTHR47272">
    <property type="entry name" value="DDE_TNP_1_7 DOMAIN-CONTAINING PROTEIN"/>
    <property type="match status" value="1"/>
</dbReference>
<dbReference type="EMBL" id="VTPC01001857">
    <property type="protein sequence ID" value="KAF2901119.1"/>
    <property type="molecule type" value="Genomic_DNA"/>
</dbReference>
<evidence type="ECO:0000259" key="1">
    <source>
        <dbReference type="Pfam" id="PF13843"/>
    </source>
</evidence>